<evidence type="ECO:0000313" key="2">
    <source>
        <dbReference type="EMBL" id="POF43729.1"/>
    </source>
</evidence>
<feature type="region of interest" description="Disordered" evidence="1">
    <location>
        <begin position="40"/>
        <end position="63"/>
    </location>
</feature>
<gene>
    <name evidence="2" type="ORF">B0D71_02615</name>
</gene>
<proteinExistence type="predicted"/>
<feature type="compositionally biased region" description="Polar residues" evidence="1">
    <location>
        <begin position="40"/>
        <end position="61"/>
    </location>
</feature>
<dbReference type="Proteomes" id="UP000237440">
    <property type="component" value="Unassembled WGS sequence"/>
</dbReference>
<comment type="caution">
    <text evidence="2">The sequence shown here is derived from an EMBL/GenBank/DDBJ whole genome shotgun (WGS) entry which is preliminary data.</text>
</comment>
<sequence>MVHFPDRTIENRHKYLKASGLRDAHQHLLQLLKSFMTPDQNQGTTCETSVLDNDAPQSESGQKIRAFRLV</sequence>
<dbReference type="EMBL" id="MUJK01000001">
    <property type="protein sequence ID" value="POF43729.1"/>
    <property type="molecule type" value="Genomic_DNA"/>
</dbReference>
<organism evidence="2 3">
    <name type="scientific">Pseudomonas laurylsulfativorans</name>
    <dbReference type="NCBI Taxonomy" id="1943631"/>
    <lineage>
        <taxon>Bacteria</taxon>
        <taxon>Pseudomonadati</taxon>
        <taxon>Pseudomonadota</taxon>
        <taxon>Gammaproteobacteria</taxon>
        <taxon>Pseudomonadales</taxon>
        <taxon>Pseudomonadaceae</taxon>
        <taxon>Pseudomonas</taxon>
    </lineage>
</organism>
<protein>
    <submittedName>
        <fullName evidence="2">Uncharacterized protein</fullName>
    </submittedName>
</protein>
<dbReference type="AlphaFoldDB" id="A0A2S3VVS1"/>
<name>A0A2S3VVS1_9PSED</name>
<reference evidence="3" key="1">
    <citation type="submission" date="2017-02" db="EMBL/GenBank/DDBJ databases">
        <authorList>
            <person name="Furmanczyk E.M."/>
        </authorList>
    </citation>
    <scope>NUCLEOTIDE SEQUENCE [LARGE SCALE GENOMIC DNA]</scope>
    <source>
        <strain evidence="3">AP3_22</strain>
    </source>
</reference>
<evidence type="ECO:0000313" key="3">
    <source>
        <dbReference type="Proteomes" id="UP000237440"/>
    </source>
</evidence>
<evidence type="ECO:0000256" key="1">
    <source>
        <dbReference type="SAM" id="MobiDB-lite"/>
    </source>
</evidence>
<accession>A0A2S3VVS1</accession>
<keyword evidence="3" id="KW-1185">Reference proteome</keyword>